<evidence type="ECO:0000313" key="4">
    <source>
        <dbReference type="EMBL" id="BAC91424.1"/>
    </source>
</evidence>
<evidence type="ECO:0000256" key="2">
    <source>
        <dbReference type="SAM" id="SignalP"/>
    </source>
</evidence>
<dbReference type="OrthoDB" id="4463518at2"/>
<dbReference type="RefSeq" id="WP_011143472.1">
    <property type="nucleotide sequence ID" value="NC_005125.1"/>
</dbReference>
<keyword evidence="1" id="KW-0175">Coiled coil</keyword>
<proteinExistence type="predicted"/>
<reference evidence="4 5" key="1">
    <citation type="journal article" date="2003" name="DNA Res.">
        <title>Complete genome structure of Gloeobacter violaceus PCC 7421, a cyanobacterium that lacks thylakoids.</title>
        <authorList>
            <person name="Nakamura Y."/>
            <person name="Kaneko T."/>
            <person name="Sato S."/>
            <person name="Mimuro M."/>
            <person name="Miyashita H."/>
            <person name="Tsuchiya T."/>
            <person name="Sasamoto S."/>
            <person name="Watanabe A."/>
            <person name="Kawashima K."/>
            <person name="Kishida Y."/>
            <person name="Kiyokawa C."/>
            <person name="Kohara M."/>
            <person name="Matsumoto M."/>
            <person name="Matsuno A."/>
            <person name="Nakazaki N."/>
            <person name="Shimpo S."/>
            <person name="Takeuchi C."/>
            <person name="Yamada M."/>
            <person name="Tabata S."/>
        </authorList>
    </citation>
    <scope>NUCLEOTIDE SEQUENCE [LARGE SCALE GENOMIC DNA]</scope>
    <source>
        <strain evidence="5">ATCC 29082 / PCC 7421</strain>
    </source>
</reference>
<name>Q7NFP1_GLOVI</name>
<keyword evidence="5" id="KW-1185">Reference proteome</keyword>
<dbReference type="PROSITE" id="PS51688">
    <property type="entry name" value="ICA"/>
    <property type="match status" value="1"/>
</dbReference>
<keyword evidence="2" id="KW-0732">Signal</keyword>
<evidence type="ECO:0000313" key="5">
    <source>
        <dbReference type="Proteomes" id="UP000000557"/>
    </source>
</evidence>
<feature type="chain" id="PRO_5004290469" evidence="2">
    <location>
        <begin position="23"/>
        <end position="442"/>
    </location>
</feature>
<dbReference type="STRING" id="251221.gene:10760995"/>
<dbReference type="InterPro" id="IPR030392">
    <property type="entry name" value="S74_ICA"/>
</dbReference>
<dbReference type="PATRIC" id="fig|251221.4.peg.3518"/>
<feature type="coiled-coil region" evidence="1">
    <location>
        <begin position="393"/>
        <end position="427"/>
    </location>
</feature>
<evidence type="ECO:0000259" key="3">
    <source>
        <dbReference type="PROSITE" id="PS51688"/>
    </source>
</evidence>
<dbReference type="KEGG" id="gvi:gll3483"/>
<accession>Q7NFP1</accession>
<dbReference type="EMBL" id="BA000045">
    <property type="protein sequence ID" value="BAC91424.1"/>
    <property type="molecule type" value="Genomic_DNA"/>
</dbReference>
<dbReference type="Pfam" id="PF13884">
    <property type="entry name" value="Peptidase_S74"/>
    <property type="match status" value="1"/>
</dbReference>
<feature type="domain" description="Peptidase S74" evidence="3">
    <location>
        <begin position="313"/>
        <end position="421"/>
    </location>
</feature>
<evidence type="ECO:0000256" key="1">
    <source>
        <dbReference type="SAM" id="Coils"/>
    </source>
</evidence>
<feature type="signal peptide" evidence="2">
    <location>
        <begin position="1"/>
        <end position="22"/>
    </location>
</feature>
<dbReference type="Proteomes" id="UP000000557">
    <property type="component" value="Chromosome"/>
</dbReference>
<dbReference type="EnsemblBacteria" id="BAC91424">
    <property type="protein sequence ID" value="BAC91424"/>
    <property type="gene ID" value="BAC91424"/>
</dbReference>
<reference evidence="4 5" key="2">
    <citation type="journal article" date="2003" name="DNA Res.">
        <title>Complete genome structure of Gloeobacter violaceus PCC 7421, a cyanobacterium that lacks thylakoids (supplement).</title>
        <authorList>
            <person name="Nakamura Y."/>
            <person name="Kaneko T."/>
            <person name="Sato S."/>
            <person name="Mimuro M."/>
            <person name="Miyashita H."/>
            <person name="Tsuchiya T."/>
            <person name="Sasamoto S."/>
            <person name="Watanabe A."/>
            <person name="Kawashima K."/>
            <person name="Kishida Y."/>
            <person name="Kiyokawa C."/>
            <person name="Kohara M."/>
            <person name="Matsumoto M."/>
            <person name="Matsuno A."/>
            <person name="Nakazaki N."/>
            <person name="Shimpo S."/>
            <person name="Takeuchi C."/>
            <person name="Yamada M."/>
            <person name="Tabata S."/>
        </authorList>
    </citation>
    <scope>NUCLEOTIDE SEQUENCE [LARGE SCALE GENOMIC DNA]</scope>
    <source>
        <strain evidence="5">ATCC 29082 / PCC 7421</strain>
    </source>
</reference>
<sequence>MNCKAMCLSFLLMCSLPGTVHAAPGQPASTDARHQEALERLQKLTVPPAGGGTAESSPRIGETASMEFIDMPALSEAQTLSAPVTLSGTVNDPTALFTMTQKGTGKGLSVTINKSSSRKAAIFGTSNSAGGTVSSYNTGTGPAGYFEITNPASTNSALVVKTGGSGVALSVTHSKAADDTPAIQGIHAPDFDGYGVGVQGQGGYVGVQGYATTLGSYAGVVGSGPYGVVGSGDYTGVYGSALREDGVGVYGKGATGVVGESTEAEGAGLSGASSGGYGVVASSSSGHAAHFSGGADGGGTCYFAGGSGWSCTSDRAQKENFRPIDPKAVLRQLDGLTVAGWTMKGDSRQTPRIGPTAQDFHAAFGVGGDEKTINTADAQGVALAAIQGLSTLMREQQALIGQLRSELKAMQQQMAVLQNEQVRFSAQSPVPAAAAVRLLGNR</sequence>
<dbReference type="HOGENOM" id="CLU_619305_0_0_3"/>
<dbReference type="eggNOG" id="COG5295">
    <property type="taxonomic scope" value="Bacteria"/>
</dbReference>
<dbReference type="InParanoid" id="Q7NFP1"/>
<organism evidence="4 5">
    <name type="scientific">Gloeobacter violaceus (strain ATCC 29082 / PCC 7421)</name>
    <dbReference type="NCBI Taxonomy" id="251221"/>
    <lineage>
        <taxon>Bacteria</taxon>
        <taxon>Bacillati</taxon>
        <taxon>Cyanobacteriota</taxon>
        <taxon>Cyanophyceae</taxon>
        <taxon>Gloeobacterales</taxon>
        <taxon>Gloeobacteraceae</taxon>
        <taxon>Gloeobacter</taxon>
    </lineage>
</organism>
<dbReference type="AlphaFoldDB" id="Q7NFP1"/>
<gene>
    <name evidence="4" type="ordered locus">gll3483</name>
</gene>
<protein>
    <submittedName>
        <fullName evidence="4">Gll3483 protein</fullName>
    </submittedName>
</protein>